<evidence type="ECO:0000313" key="1">
    <source>
        <dbReference type="EMBL" id="KAJ1676464.1"/>
    </source>
</evidence>
<protein>
    <submittedName>
        <fullName evidence="1">Uncharacterized protein</fullName>
    </submittedName>
</protein>
<name>A0ACC1HR91_9FUNG</name>
<reference evidence="1" key="1">
    <citation type="submission" date="2022-06" db="EMBL/GenBank/DDBJ databases">
        <title>Phylogenomic reconstructions and comparative analyses of Kickxellomycotina fungi.</title>
        <authorList>
            <person name="Reynolds N.K."/>
            <person name="Stajich J.E."/>
            <person name="Barry K."/>
            <person name="Grigoriev I.V."/>
            <person name="Crous P."/>
            <person name="Smith M.E."/>
        </authorList>
    </citation>
    <scope>NUCLEOTIDE SEQUENCE</scope>
    <source>
        <strain evidence="1">RSA 2271</strain>
    </source>
</reference>
<keyword evidence="2" id="KW-1185">Reference proteome</keyword>
<dbReference type="EMBL" id="JAMZIH010004070">
    <property type="protein sequence ID" value="KAJ1676464.1"/>
    <property type="molecule type" value="Genomic_DNA"/>
</dbReference>
<sequence length="201" mass="21604">MQINSSIKVHVAQLDIRDSKRVDEVIAALPLDFKAIDVLVNNAGLAIGVDEVADVTNEAIDRVIDTNVKGLLYVTRAVLKGMKERGHGHIINIGSIAGNVYCASKYAVHAISQSLRAETISVPIKVTEINPGKVETEFSKVRFGGDEVRAAKVYEGIEAMTGDDVAEAVVFAASRHKRCVISDVVMLATGQVSATVVHRKL</sequence>
<organism evidence="1 2">
    <name type="scientific">Spiromyces aspiralis</name>
    <dbReference type="NCBI Taxonomy" id="68401"/>
    <lineage>
        <taxon>Eukaryota</taxon>
        <taxon>Fungi</taxon>
        <taxon>Fungi incertae sedis</taxon>
        <taxon>Zoopagomycota</taxon>
        <taxon>Kickxellomycotina</taxon>
        <taxon>Kickxellomycetes</taxon>
        <taxon>Kickxellales</taxon>
        <taxon>Kickxellaceae</taxon>
        <taxon>Spiromyces</taxon>
    </lineage>
</organism>
<proteinExistence type="predicted"/>
<dbReference type="Proteomes" id="UP001145114">
    <property type="component" value="Unassembled WGS sequence"/>
</dbReference>
<evidence type="ECO:0000313" key="2">
    <source>
        <dbReference type="Proteomes" id="UP001145114"/>
    </source>
</evidence>
<comment type="caution">
    <text evidence="1">The sequence shown here is derived from an EMBL/GenBank/DDBJ whole genome shotgun (WGS) entry which is preliminary data.</text>
</comment>
<gene>
    <name evidence="1" type="ORF">EV182_008153</name>
</gene>
<accession>A0ACC1HR91</accession>